<dbReference type="GO" id="GO:0005829">
    <property type="term" value="C:cytosol"/>
    <property type="evidence" value="ECO:0007669"/>
    <property type="project" value="TreeGrafter"/>
</dbReference>
<dbReference type="CDD" id="cd00093">
    <property type="entry name" value="HTH_XRE"/>
    <property type="match status" value="1"/>
</dbReference>
<dbReference type="Pfam" id="PF13560">
    <property type="entry name" value="HTH_31"/>
    <property type="match status" value="1"/>
</dbReference>
<dbReference type="Proteomes" id="UP000316798">
    <property type="component" value="Chromosome"/>
</dbReference>
<dbReference type="InterPro" id="IPR010982">
    <property type="entry name" value="Lambda_DNA-bd_dom_sf"/>
</dbReference>
<evidence type="ECO:0000313" key="5">
    <source>
        <dbReference type="Proteomes" id="UP000316798"/>
    </source>
</evidence>
<keyword evidence="5" id="KW-1185">Reference proteome</keyword>
<dbReference type="PROSITE" id="PS50943">
    <property type="entry name" value="HTH_CROC1"/>
    <property type="match status" value="1"/>
</dbReference>
<dbReference type="PANTHER" id="PTHR46797">
    <property type="entry name" value="HTH-TYPE TRANSCRIPTIONAL REGULATOR"/>
    <property type="match status" value="1"/>
</dbReference>
<dbReference type="OrthoDB" id="9805356at2"/>
<evidence type="ECO:0000259" key="3">
    <source>
        <dbReference type="PROSITE" id="PS50943"/>
    </source>
</evidence>
<dbReference type="InterPro" id="IPR001387">
    <property type="entry name" value="Cro/C1-type_HTH"/>
</dbReference>
<feature type="region of interest" description="Disordered" evidence="2">
    <location>
        <begin position="1"/>
        <end position="29"/>
    </location>
</feature>
<dbReference type="InterPro" id="IPR014710">
    <property type="entry name" value="RmlC-like_jellyroll"/>
</dbReference>
<reference evidence="4 5" key="1">
    <citation type="submission" date="2019-01" db="EMBL/GenBank/DDBJ databases">
        <title>Genomic insights into a novel species Rhodoferax sp.</title>
        <authorList>
            <person name="Jin L."/>
        </authorList>
    </citation>
    <scope>NUCLEOTIDE SEQUENCE [LARGE SCALE GENOMIC DNA]</scope>
    <source>
        <strain evidence="4 5">CHu59-6-5</strain>
    </source>
</reference>
<sequence>MAIGNSSDKSPPADTASSDSPVSNELGRRLRRRRRAAGLTLEQMAAQAGFDKGYLSRIENGKKVPPIATLSRLAEVLGIEAASLLSAPGVSVAWRGVSVVRHDEKRPTVLGGSAFGYDYFALSNATAAHALQPFLFSFPAEVDKFVFFQHDGEELLYVLTGRIEWQVGMEKYLLEAGDAIHFDSRMPHRGHSLSGAATALVIMYSPAGSRENLA</sequence>
<keyword evidence="1" id="KW-0238">DNA-binding</keyword>
<dbReference type="GO" id="GO:0003677">
    <property type="term" value="F:DNA binding"/>
    <property type="evidence" value="ECO:0007669"/>
    <property type="project" value="UniProtKB-KW"/>
</dbReference>
<dbReference type="SUPFAM" id="SSF47413">
    <property type="entry name" value="lambda repressor-like DNA-binding domains"/>
    <property type="match status" value="1"/>
</dbReference>
<feature type="domain" description="HTH cro/C1-type" evidence="3">
    <location>
        <begin position="30"/>
        <end position="84"/>
    </location>
</feature>
<dbReference type="EMBL" id="CP035503">
    <property type="protein sequence ID" value="QDL37266.1"/>
    <property type="molecule type" value="Genomic_DNA"/>
</dbReference>
<protein>
    <submittedName>
        <fullName evidence="4">XRE family transcriptional regulator</fullName>
    </submittedName>
</protein>
<dbReference type="GO" id="GO:0003700">
    <property type="term" value="F:DNA-binding transcription factor activity"/>
    <property type="evidence" value="ECO:0007669"/>
    <property type="project" value="TreeGrafter"/>
</dbReference>
<dbReference type="AlphaFoldDB" id="A0A515DA43"/>
<evidence type="ECO:0000256" key="1">
    <source>
        <dbReference type="ARBA" id="ARBA00023125"/>
    </source>
</evidence>
<dbReference type="SMART" id="SM00530">
    <property type="entry name" value="HTH_XRE"/>
    <property type="match status" value="1"/>
</dbReference>
<dbReference type="Gene3D" id="2.60.120.10">
    <property type="entry name" value="Jelly Rolls"/>
    <property type="match status" value="1"/>
</dbReference>
<dbReference type="KEGG" id="rhf:EUB48_08225"/>
<dbReference type="InterPro" id="IPR011051">
    <property type="entry name" value="RmlC_Cupin_sf"/>
</dbReference>
<dbReference type="InterPro" id="IPR050807">
    <property type="entry name" value="TransReg_Diox_bact_type"/>
</dbReference>
<name>A0A515DA43_9BURK</name>
<evidence type="ECO:0000313" key="4">
    <source>
        <dbReference type="EMBL" id="QDL37266.1"/>
    </source>
</evidence>
<organism evidence="4 5">
    <name type="scientific">Rhodoferax sediminis</name>
    <dbReference type="NCBI Taxonomy" id="2509614"/>
    <lineage>
        <taxon>Bacteria</taxon>
        <taxon>Pseudomonadati</taxon>
        <taxon>Pseudomonadota</taxon>
        <taxon>Betaproteobacteria</taxon>
        <taxon>Burkholderiales</taxon>
        <taxon>Comamonadaceae</taxon>
        <taxon>Rhodoferax</taxon>
    </lineage>
</organism>
<dbReference type="PANTHER" id="PTHR46797:SF1">
    <property type="entry name" value="METHYLPHOSPHONATE SYNTHASE"/>
    <property type="match status" value="1"/>
</dbReference>
<feature type="compositionally biased region" description="Low complexity" evidence="2">
    <location>
        <begin position="1"/>
        <end position="23"/>
    </location>
</feature>
<dbReference type="Gene3D" id="1.10.260.40">
    <property type="entry name" value="lambda repressor-like DNA-binding domains"/>
    <property type="match status" value="1"/>
</dbReference>
<gene>
    <name evidence="4" type="ORF">EUB48_08225</name>
</gene>
<dbReference type="Pfam" id="PF07883">
    <property type="entry name" value="Cupin_2"/>
    <property type="match status" value="1"/>
</dbReference>
<dbReference type="SUPFAM" id="SSF51182">
    <property type="entry name" value="RmlC-like cupins"/>
    <property type="match status" value="1"/>
</dbReference>
<evidence type="ECO:0000256" key="2">
    <source>
        <dbReference type="SAM" id="MobiDB-lite"/>
    </source>
</evidence>
<accession>A0A515DA43</accession>
<proteinExistence type="predicted"/>
<dbReference type="RefSeq" id="WP_142818437.1">
    <property type="nucleotide sequence ID" value="NZ_CP035503.1"/>
</dbReference>
<dbReference type="InterPro" id="IPR013096">
    <property type="entry name" value="Cupin_2"/>
</dbReference>
<dbReference type="CDD" id="cd02209">
    <property type="entry name" value="cupin_XRE_C"/>
    <property type="match status" value="1"/>
</dbReference>